<evidence type="ECO:0000256" key="3">
    <source>
        <dbReference type="ARBA" id="ARBA00012513"/>
    </source>
</evidence>
<evidence type="ECO:0000256" key="4">
    <source>
        <dbReference type="ARBA" id="ARBA00022527"/>
    </source>
</evidence>
<evidence type="ECO:0000256" key="9">
    <source>
        <dbReference type="ARBA" id="ARBA00022840"/>
    </source>
</evidence>
<evidence type="ECO:0000256" key="6">
    <source>
        <dbReference type="ARBA" id="ARBA00022723"/>
    </source>
</evidence>
<comment type="caution">
    <text evidence="17">The sequence shown here is derived from an EMBL/GenBank/DDBJ whole genome shotgun (WGS) entry which is preliminary data.</text>
</comment>
<evidence type="ECO:0000256" key="14">
    <source>
        <dbReference type="ARBA" id="ARBA00068837"/>
    </source>
</evidence>
<evidence type="ECO:0000256" key="15">
    <source>
        <dbReference type="SAM" id="MobiDB-lite"/>
    </source>
</evidence>
<sequence length="616" mass="68143">MKLDPTVMRTMNRTDFRVLSAVEAGMKDRELVPVPLINTIANLRHGGTNKIISSLLRDKLLSHDQSCGYDGYRLTNSGYDILALHDLKCRGIIGGIGDRIGTGKESDVYLAITPRNTQIVLKFHRLGRTSFRDVKKKRDYFMVNALSKNKRGGTRYRTLPNSWLFLSRTSALKEFAFMRALHDAGFPTPRPVGHSRHIVAMGLVRGVPLYQLHSNRVSAEQAQSVFEQSAILAGMLARRGLVHCDLNEFNLMVDLSGVQAKIAGVGGDGNLPDDGTTTLDGTGAVGGGRNLEEDDATEHYVRHSGLPSRNRGALSSHGPLQKHKVIDGTGEVVTEEPPEPEELLDNGEPKPIVTLIDFPQMVSTRHPNAQELYERDVESLKRFFGAKMRCYVEGEGAVGGGVMPTWEELVAGDDGGEGVEFPGDGADDVTLVSKAQHRLDEELKASGYSSEDAARDTELAYYEAHQRLHRDLDVVDDVDEDDDDDNDEDDDEEDEDDVEDLDKKENANEQEEVVNEKKIVGDYERAPDLIEMDDFHKQSGRSSFGDDTSLAGGVSVSGMSRISQLSFAEAEQRARERVRRHLDDRKRASGKKGAFKTRNSNKSFSKGKRVITDFGL</sequence>
<dbReference type="GO" id="GO:0004674">
    <property type="term" value="F:protein serine/threonine kinase activity"/>
    <property type="evidence" value="ECO:0007669"/>
    <property type="project" value="UniProtKB-KW"/>
</dbReference>
<evidence type="ECO:0000256" key="5">
    <source>
        <dbReference type="ARBA" id="ARBA00022679"/>
    </source>
</evidence>
<feature type="compositionally biased region" description="Basic and acidic residues" evidence="15">
    <location>
        <begin position="576"/>
        <end position="587"/>
    </location>
</feature>
<comment type="similarity">
    <text evidence="2">Belongs to the protein kinase superfamily. RIO-type Ser/Thr kinase family.</text>
</comment>
<evidence type="ECO:0000256" key="12">
    <source>
        <dbReference type="ARBA" id="ARBA00048679"/>
    </source>
</evidence>
<dbReference type="CDD" id="cd05144">
    <property type="entry name" value="RIO2_C"/>
    <property type="match status" value="1"/>
</dbReference>
<dbReference type="SUPFAM" id="SSF56112">
    <property type="entry name" value="Protein kinase-like (PK-like)"/>
    <property type="match status" value="1"/>
</dbReference>
<keyword evidence="5" id="KW-0808">Transferase</keyword>
<dbReference type="Gene3D" id="1.10.10.10">
    <property type="entry name" value="Winged helix-like DNA-binding domain superfamily/Winged helix DNA-binding domain"/>
    <property type="match status" value="1"/>
</dbReference>
<dbReference type="InterPro" id="IPR015285">
    <property type="entry name" value="RIO2_wHTH_N"/>
</dbReference>
<accession>A0ABD3R8X4</accession>
<evidence type="ECO:0000256" key="7">
    <source>
        <dbReference type="ARBA" id="ARBA00022741"/>
    </source>
</evidence>
<dbReference type="PANTHER" id="PTHR45852">
    <property type="entry name" value="SER/THR-PROTEIN KINASE RIO2"/>
    <property type="match status" value="1"/>
</dbReference>
<feature type="region of interest" description="Disordered" evidence="15">
    <location>
        <begin position="576"/>
        <end position="616"/>
    </location>
</feature>
<keyword evidence="6" id="KW-0479">Metal-binding</keyword>
<dbReference type="Pfam" id="PF09202">
    <property type="entry name" value="Rio2_N"/>
    <property type="match status" value="1"/>
</dbReference>
<dbReference type="InterPro" id="IPR011009">
    <property type="entry name" value="Kinase-like_dom_sf"/>
</dbReference>
<proteinExistence type="inferred from homology"/>
<dbReference type="InterPro" id="IPR036388">
    <property type="entry name" value="WH-like_DNA-bd_sf"/>
</dbReference>
<dbReference type="Pfam" id="PF01163">
    <property type="entry name" value="RIO1"/>
    <property type="match status" value="2"/>
</dbReference>
<protein>
    <recommendedName>
        <fullName evidence="13">Serine/threonine-protein kinase RIO2</fullName>
        <ecNumber evidence="3">2.7.11.1</ecNumber>
    </recommendedName>
    <alternativeName>
        <fullName evidence="14">Serine/threonine-protein kinase rio2</fullName>
    </alternativeName>
</protein>
<evidence type="ECO:0000256" key="10">
    <source>
        <dbReference type="ARBA" id="ARBA00022842"/>
    </source>
</evidence>
<evidence type="ECO:0000256" key="2">
    <source>
        <dbReference type="ARBA" id="ARBA00009196"/>
    </source>
</evidence>
<keyword evidence="18" id="KW-1185">Reference proteome</keyword>
<feature type="compositionally biased region" description="Acidic residues" evidence="15">
    <location>
        <begin position="474"/>
        <end position="500"/>
    </location>
</feature>
<evidence type="ECO:0000256" key="1">
    <source>
        <dbReference type="ARBA" id="ARBA00001946"/>
    </source>
</evidence>
<comment type="catalytic activity">
    <reaction evidence="12">
        <text>L-seryl-[protein] + ATP = O-phospho-L-seryl-[protein] + ADP + H(+)</text>
        <dbReference type="Rhea" id="RHEA:17989"/>
        <dbReference type="Rhea" id="RHEA-COMP:9863"/>
        <dbReference type="Rhea" id="RHEA-COMP:11604"/>
        <dbReference type="ChEBI" id="CHEBI:15378"/>
        <dbReference type="ChEBI" id="CHEBI:29999"/>
        <dbReference type="ChEBI" id="CHEBI:30616"/>
        <dbReference type="ChEBI" id="CHEBI:83421"/>
        <dbReference type="ChEBI" id="CHEBI:456216"/>
        <dbReference type="EC" id="2.7.11.1"/>
    </reaction>
</comment>
<reference evidence="17 18" key="1">
    <citation type="submission" date="2024-10" db="EMBL/GenBank/DDBJ databases">
        <title>Updated reference genomes for cyclostephanoid diatoms.</title>
        <authorList>
            <person name="Roberts W.R."/>
            <person name="Alverson A.J."/>
        </authorList>
    </citation>
    <scope>NUCLEOTIDE SEQUENCE [LARGE SCALE GENOMIC DNA]</scope>
    <source>
        <strain evidence="17 18">AJA228-03</strain>
    </source>
</reference>
<dbReference type="AlphaFoldDB" id="A0ABD3R8X4"/>
<keyword evidence="8" id="KW-0418">Kinase</keyword>
<keyword evidence="7" id="KW-0547">Nucleotide-binding</keyword>
<dbReference type="InterPro" id="IPR000687">
    <property type="entry name" value="RIO_kinase"/>
</dbReference>
<keyword evidence="9" id="KW-0067">ATP-binding</keyword>
<dbReference type="SMART" id="SM00090">
    <property type="entry name" value="RIO"/>
    <property type="match status" value="1"/>
</dbReference>
<evidence type="ECO:0000259" key="16">
    <source>
        <dbReference type="SMART" id="SM00090"/>
    </source>
</evidence>
<dbReference type="Gene3D" id="1.10.510.10">
    <property type="entry name" value="Transferase(Phosphotransferase) domain 1"/>
    <property type="match status" value="1"/>
</dbReference>
<dbReference type="InterPro" id="IPR036390">
    <property type="entry name" value="WH_DNA-bd_sf"/>
</dbReference>
<dbReference type="GO" id="GO:0005524">
    <property type="term" value="F:ATP binding"/>
    <property type="evidence" value="ECO:0007669"/>
    <property type="project" value="UniProtKB-KW"/>
</dbReference>
<comment type="catalytic activity">
    <reaction evidence="11">
        <text>L-threonyl-[protein] + ATP = O-phospho-L-threonyl-[protein] + ADP + H(+)</text>
        <dbReference type="Rhea" id="RHEA:46608"/>
        <dbReference type="Rhea" id="RHEA-COMP:11060"/>
        <dbReference type="Rhea" id="RHEA-COMP:11605"/>
        <dbReference type="ChEBI" id="CHEBI:15378"/>
        <dbReference type="ChEBI" id="CHEBI:30013"/>
        <dbReference type="ChEBI" id="CHEBI:30616"/>
        <dbReference type="ChEBI" id="CHEBI:61977"/>
        <dbReference type="ChEBI" id="CHEBI:456216"/>
        <dbReference type="EC" id="2.7.11.1"/>
    </reaction>
</comment>
<evidence type="ECO:0000256" key="13">
    <source>
        <dbReference type="ARBA" id="ARBA00068353"/>
    </source>
</evidence>
<keyword evidence="10" id="KW-0460">Magnesium</keyword>
<dbReference type="FunFam" id="3.30.200.20:FF:000052">
    <property type="entry name" value="Serine/threonine-protein kinase RIO2"/>
    <property type="match status" value="1"/>
</dbReference>
<dbReference type="SUPFAM" id="SSF46785">
    <property type="entry name" value="Winged helix' DNA-binding domain"/>
    <property type="match status" value="1"/>
</dbReference>
<keyword evidence="4" id="KW-0723">Serine/threonine-protein kinase</keyword>
<evidence type="ECO:0000256" key="8">
    <source>
        <dbReference type="ARBA" id="ARBA00022777"/>
    </source>
</evidence>
<dbReference type="InterPro" id="IPR018934">
    <property type="entry name" value="RIO_dom"/>
</dbReference>
<feature type="region of interest" description="Disordered" evidence="15">
    <location>
        <begin position="471"/>
        <end position="553"/>
    </location>
</feature>
<dbReference type="FunFam" id="1.10.10.10:FF:000053">
    <property type="entry name" value="Serine/threonine-protein kinase RIO2"/>
    <property type="match status" value="1"/>
</dbReference>
<evidence type="ECO:0000256" key="11">
    <source>
        <dbReference type="ARBA" id="ARBA00047899"/>
    </source>
</evidence>
<evidence type="ECO:0000313" key="17">
    <source>
        <dbReference type="EMBL" id="KAL3808186.1"/>
    </source>
</evidence>
<dbReference type="GO" id="GO:0046872">
    <property type="term" value="F:metal ion binding"/>
    <property type="evidence" value="ECO:0007669"/>
    <property type="project" value="UniProtKB-KW"/>
</dbReference>
<dbReference type="EC" id="2.7.11.1" evidence="3"/>
<dbReference type="EMBL" id="JALLPB020000533">
    <property type="protein sequence ID" value="KAL3808186.1"/>
    <property type="molecule type" value="Genomic_DNA"/>
</dbReference>
<comment type="cofactor">
    <cofactor evidence="1">
        <name>Mg(2+)</name>
        <dbReference type="ChEBI" id="CHEBI:18420"/>
    </cofactor>
</comment>
<evidence type="ECO:0000313" key="18">
    <source>
        <dbReference type="Proteomes" id="UP001530377"/>
    </source>
</evidence>
<feature type="region of interest" description="Disordered" evidence="15">
    <location>
        <begin position="302"/>
        <end position="321"/>
    </location>
</feature>
<gene>
    <name evidence="17" type="ORF">ACHAXA_009541</name>
</gene>
<dbReference type="Proteomes" id="UP001530377">
    <property type="component" value="Unassembled WGS sequence"/>
</dbReference>
<feature type="compositionally biased region" description="Basic and acidic residues" evidence="15">
    <location>
        <begin position="514"/>
        <end position="537"/>
    </location>
</feature>
<feature type="domain" description="RIO kinase" evidence="16">
    <location>
        <begin position="65"/>
        <end position="411"/>
    </location>
</feature>
<organism evidence="17 18">
    <name type="scientific">Cyclostephanos tholiformis</name>
    <dbReference type="NCBI Taxonomy" id="382380"/>
    <lineage>
        <taxon>Eukaryota</taxon>
        <taxon>Sar</taxon>
        <taxon>Stramenopiles</taxon>
        <taxon>Ochrophyta</taxon>
        <taxon>Bacillariophyta</taxon>
        <taxon>Coscinodiscophyceae</taxon>
        <taxon>Thalassiosirophycidae</taxon>
        <taxon>Stephanodiscales</taxon>
        <taxon>Stephanodiscaceae</taxon>
        <taxon>Cyclostephanos</taxon>
    </lineage>
</organism>
<dbReference type="PANTHER" id="PTHR45852:SF1">
    <property type="entry name" value="SERINE_THREONINE-PROTEIN KINASE RIO2"/>
    <property type="match status" value="1"/>
</dbReference>
<name>A0ABD3R8X4_9STRA</name>
<dbReference type="InterPro" id="IPR030484">
    <property type="entry name" value="Rio2"/>
</dbReference>
<dbReference type="Gene3D" id="3.30.200.20">
    <property type="entry name" value="Phosphorylase Kinase, domain 1"/>
    <property type="match status" value="1"/>
</dbReference>